<dbReference type="PANTHER" id="PTHR22916">
    <property type="entry name" value="GLYCOSYLTRANSFERASE"/>
    <property type="match status" value="1"/>
</dbReference>
<dbReference type="OrthoDB" id="3189257at2"/>
<dbReference type="STRING" id="313628.LNTAR_14527"/>
<dbReference type="PANTHER" id="PTHR22916:SF51">
    <property type="entry name" value="GLYCOSYLTRANSFERASE EPSH-RELATED"/>
    <property type="match status" value="1"/>
</dbReference>
<evidence type="ECO:0000256" key="1">
    <source>
        <dbReference type="ARBA" id="ARBA00022676"/>
    </source>
</evidence>
<accession>A6DHF7</accession>
<dbReference type="AlphaFoldDB" id="A6DHF7"/>
<dbReference type="Gene3D" id="3.90.550.10">
    <property type="entry name" value="Spore Coat Polysaccharide Biosynthesis Protein SpsA, Chain A"/>
    <property type="match status" value="1"/>
</dbReference>
<gene>
    <name evidence="4" type="ORF">LNTAR_14527</name>
</gene>
<keyword evidence="2 4" id="KW-0808">Transferase</keyword>
<proteinExistence type="predicted"/>
<reference evidence="4 5" key="1">
    <citation type="journal article" date="2010" name="J. Bacteriol.">
        <title>Genome sequence of Lentisphaera araneosa HTCC2155T, the type species of the order Lentisphaerales in the phylum Lentisphaerae.</title>
        <authorList>
            <person name="Thrash J.C."/>
            <person name="Cho J.C."/>
            <person name="Vergin K.L."/>
            <person name="Morris R.M."/>
            <person name="Giovannoni S.J."/>
        </authorList>
    </citation>
    <scope>NUCLEOTIDE SEQUENCE [LARGE SCALE GENOMIC DNA]</scope>
    <source>
        <strain evidence="4 5">HTCC2155</strain>
    </source>
</reference>
<comment type="caution">
    <text evidence="4">The sequence shown here is derived from an EMBL/GenBank/DDBJ whole genome shotgun (WGS) entry which is preliminary data.</text>
</comment>
<evidence type="ECO:0000313" key="4">
    <source>
        <dbReference type="EMBL" id="EDM29040.1"/>
    </source>
</evidence>
<dbReference type="eggNOG" id="COG1216">
    <property type="taxonomic scope" value="Bacteria"/>
</dbReference>
<evidence type="ECO:0000259" key="3">
    <source>
        <dbReference type="Pfam" id="PF00535"/>
    </source>
</evidence>
<keyword evidence="5" id="KW-1185">Reference proteome</keyword>
<feature type="domain" description="Glycosyltransferase 2-like" evidence="3">
    <location>
        <begin position="1"/>
        <end position="124"/>
    </location>
</feature>
<dbReference type="GO" id="GO:0016758">
    <property type="term" value="F:hexosyltransferase activity"/>
    <property type="evidence" value="ECO:0007669"/>
    <property type="project" value="UniProtKB-ARBA"/>
</dbReference>
<dbReference type="SUPFAM" id="SSF53448">
    <property type="entry name" value="Nucleotide-diphospho-sugar transferases"/>
    <property type="match status" value="1"/>
</dbReference>
<evidence type="ECO:0000256" key="2">
    <source>
        <dbReference type="ARBA" id="ARBA00022679"/>
    </source>
</evidence>
<evidence type="ECO:0000313" key="5">
    <source>
        <dbReference type="Proteomes" id="UP000004947"/>
    </source>
</evidence>
<dbReference type="Pfam" id="PF00535">
    <property type="entry name" value="Glycos_transf_2"/>
    <property type="match status" value="1"/>
</dbReference>
<dbReference type="InterPro" id="IPR029044">
    <property type="entry name" value="Nucleotide-diphossugar_trans"/>
</dbReference>
<dbReference type="CDD" id="cd00761">
    <property type="entry name" value="Glyco_tranf_GTA_type"/>
    <property type="match status" value="1"/>
</dbReference>
<protein>
    <submittedName>
        <fullName evidence="4">Glycosyl transferase, group 2 family protein</fullName>
    </submittedName>
</protein>
<name>A6DHF7_9BACT</name>
<keyword evidence="1" id="KW-0328">Glycosyltransferase</keyword>
<organism evidence="4 5">
    <name type="scientific">Lentisphaera araneosa HTCC2155</name>
    <dbReference type="NCBI Taxonomy" id="313628"/>
    <lineage>
        <taxon>Bacteria</taxon>
        <taxon>Pseudomonadati</taxon>
        <taxon>Lentisphaerota</taxon>
        <taxon>Lentisphaeria</taxon>
        <taxon>Lentisphaerales</taxon>
        <taxon>Lentisphaeraceae</taxon>
        <taxon>Lentisphaera</taxon>
    </lineage>
</organism>
<dbReference type="Proteomes" id="UP000004947">
    <property type="component" value="Unassembled WGS sequence"/>
</dbReference>
<dbReference type="InterPro" id="IPR001173">
    <property type="entry name" value="Glyco_trans_2-like"/>
</dbReference>
<sequence length="326" mass="38897">MPVYNAENHLQRCLDTVLQQTFRDFEVILINDGSKDRTGLVCDRNAELDTRIKVIHKENGGTSSARNEGLKIATGKYIGFVDSDDWLELDMYKVMMEKTEKHDVDLLISDYKRVYEDYAFEVVQPIREGYYNKDDMLKEYFPCLLMREDIDYPPTISNWACLFRKKLLNDNDIWYDTKTKYNEDFLFGAKAAYHAKSLYHLKGHHNYNFYFNPYSTTAVYNTDKWGINLHVYEEAKNLFGNISEFDFTQQLKTTMIFFSFNAINEVAKSKVGFFKRYKEIKNILKHPYLKEAFHNYKYPKVKYKLRIMLFLHKYRQAFLVTLKQKF</sequence>
<dbReference type="EMBL" id="ABCK01000003">
    <property type="protein sequence ID" value="EDM29040.1"/>
    <property type="molecule type" value="Genomic_DNA"/>
</dbReference>